<feature type="transmembrane region" description="Helical" evidence="5">
    <location>
        <begin position="399"/>
        <end position="420"/>
    </location>
</feature>
<name>A0ABY2K024_9MICC</name>
<proteinExistence type="predicted"/>
<evidence type="ECO:0000313" key="7">
    <source>
        <dbReference type="Proteomes" id="UP000297477"/>
    </source>
</evidence>
<dbReference type="PANTHER" id="PTHR47704">
    <property type="entry name" value="POTASSIUM TRANSPORTER KIMA"/>
    <property type="match status" value="1"/>
</dbReference>
<gene>
    <name evidence="6" type="ORF">E4A49_04675</name>
</gene>
<feature type="transmembrane region" description="Helical" evidence="5">
    <location>
        <begin position="441"/>
        <end position="462"/>
    </location>
</feature>
<evidence type="ECO:0000256" key="2">
    <source>
        <dbReference type="ARBA" id="ARBA00022692"/>
    </source>
</evidence>
<feature type="transmembrane region" description="Helical" evidence="5">
    <location>
        <begin position="64"/>
        <end position="88"/>
    </location>
</feature>
<evidence type="ECO:0000256" key="4">
    <source>
        <dbReference type="ARBA" id="ARBA00023136"/>
    </source>
</evidence>
<dbReference type="InterPro" id="IPR053153">
    <property type="entry name" value="APC_K+_Transporter"/>
</dbReference>
<dbReference type="InterPro" id="IPR002293">
    <property type="entry name" value="AA/rel_permease1"/>
</dbReference>
<keyword evidence="2 5" id="KW-0812">Transmembrane</keyword>
<reference evidence="6 7" key="1">
    <citation type="submission" date="2019-03" db="EMBL/GenBank/DDBJ databases">
        <title>Reclassification of Micrococcus aloeverae and Micrococcus yunnanensis as later heterotypic synonyms of Micrococcus luteus.</title>
        <authorList>
            <person name="Huang C.-H."/>
        </authorList>
    </citation>
    <scope>NUCLEOTIDE SEQUENCE [LARGE SCALE GENOMIC DNA]</scope>
    <source>
        <strain evidence="6 7">BCRC 12151</strain>
    </source>
</reference>
<dbReference type="RefSeq" id="WP_067191180.1">
    <property type="nucleotide sequence ID" value="NZ_SPKT01000007.1"/>
</dbReference>
<feature type="transmembrane region" description="Helical" evidence="5">
    <location>
        <begin position="173"/>
        <end position="193"/>
    </location>
</feature>
<keyword evidence="7" id="KW-1185">Reference proteome</keyword>
<dbReference type="Proteomes" id="UP000297477">
    <property type="component" value="Unassembled WGS sequence"/>
</dbReference>
<dbReference type="EMBL" id="SPKT01000007">
    <property type="protein sequence ID" value="TFH99739.1"/>
    <property type="molecule type" value="Genomic_DNA"/>
</dbReference>
<keyword evidence="3 5" id="KW-1133">Transmembrane helix</keyword>
<accession>A0ABY2K024</accession>
<sequence>MTTVLSSLRRLLVGRPVASGPGQRTVLPRTTALPVHSSNAFSSLAYAPDEVILTLVTAGATGLALGPVVGIAVVAIMLLIVLAFRAAVVAVPRGGIYEMARTNLGPRSGVVASSALLVDLVFTVAVSLAAFAQYAVALFPVFRGHRLPVALAALLLLVLVCLRGAGRGRRMTAVLVSVFVVLLTATIAVGVVQDLTGGLARAQSAGYTVVDAVAAPATALGVGLFALRAFAAGSALLTGVEAPVGAVEQVRRPSVPGVRWILLCMAGTMAVLTLGVMHLAQRTGVVVALDHDLLRTPGGNPVPDELTPPPVVAQIAAAVFGGQAPWTTLVVASVAVLLLIAARAAFASFPALTARLAEGGYLPRHFKSRGDRLVQSWSVICLGIGAAVLLLGFEANTAYLVQVYVIGVFLAFSLALAGMLRLWRRRLAHTPGTRGRALVRLRLVLTAAALGVTVLAGVVVFVTRFASGAWVALPAILLGALLMGRIHAHYGAVAAELAPAEDDDARALPSRVHATVVVTSLNRPTLRALAYARASRPGSLEAVVVDIEREQTAALLAEWERAAVPVPLTVVGSPYRDAVTPLVRHLRRLSGRRSHGLTMVYLPEYVVRPGWRTLLHNRAASRLRSRLQREPGVMIALVPWQVQDGLRAGDLGANSR</sequence>
<dbReference type="Gene3D" id="1.20.1740.10">
    <property type="entry name" value="Amino acid/polyamine transporter I"/>
    <property type="match status" value="1"/>
</dbReference>
<evidence type="ECO:0000256" key="1">
    <source>
        <dbReference type="ARBA" id="ARBA00004141"/>
    </source>
</evidence>
<dbReference type="PANTHER" id="PTHR47704:SF1">
    <property type="entry name" value="POTASSIUM TRANSPORTER KIMA"/>
    <property type="match status" value="1"/>
</dbReference>
<evidence type="ECO:0000256" key="3">
    <source>
        <dbReference type="ARBA" id="ARBA00022989"/>
    </source>
</evidence>
<keyword evidence="4 5" id="KW-0472">Membrane</keyword>
<comment type="subcellular location">
    <subcellularLocation>
        <location evidence="1">Membrane</location>
        <topology evidence="1">Multi-pass membrane protein</topology>
    </subcellularLocation>
</comment>
<comment type="caution">
    <text evidence="6">The sequence shown here is derived from an EMBL/GenBank/DDBJ whole genome shotgun (WGS) entry which is preliminary data.</text>
</comment>
<protein>
    <submittedName>
        <fullName evidence="6">APC family permease</fullName>
    </submittedName>
</protein>
<evidence type="ECO:0000256" key="5">
    <source>
        <dbReference type="SAM" id="Phobius"/>
    </source>
</evidence>
<feature type="transmembrane region" description="Helical" evidence="5">
    <location>
        <begin position="205"/>
        <end position="227"/>
    </location>
</feature>
<evidence type="ECO:0000313" key="6">
    <source>
        <dbReference type="EMBL" id="TFH99739.1"/>
    </source>
</evidence>
<feature type="transmembrane region" description="Helical" evidence="5">
    <location>
        <begin position="373"/>
        <end position="393"/>
    </location>
</feature>
<feature type="transmembrane region" description="Helical" evidence="5">
    <location>
        <begin position="147"/>
        <end position="166"/>
    </location>
</feature>
<feature type="transmembrane region" description="Helical" evidence="5">
    <location>
        <begin position="329"/>
        <end position="352"/>
    </location>
</feature>
<organism evidence="6 7">
    <name type="scientific">Micrococcus lylae</name>
    <dbReference type="NCBI Taxonomy" id="1273"/>
    <lineage>
        <taxon>Bacteria</taxon>
        <taxon>Bacillati</taxon>
        <taxon>Actinomycetota</taxon>
        <taxon>Actinomycetes</taxon>
        <taxon>Micrococcales</taxon>
        <taxon>Micrococcaceae</taxon>
        <taxon>Micrococcus</taxon>
    </lineage>
</organism>
<feature type="transmembrane region" description="Helical" evidence="5">
    <location>
        <begin position="109"/>
        <end position="135"/>
    </location>
</feature>
<feature type="transmembrane region" description="Helical" evidence="5">
    <location>
        <begin position="468"/>
        <end position="486"/>
    </location>
</feature>
<feature type="transmembrane region" description="Helical" evidence="5">
    <location>
        <begin position="260"/>
        <end position="280"/>
    </location>
</feature>
<dbReference type="Pfam" id="PF13520">
    <property type="entry name" value="AA_permease_2"/>
    <property type="match status" value="1"/>
</dbReference>